<dbReference type="Proteomes" id="UP000250235">
    <property type="component" value="Unassembled WGS sequence"/>
</dbReference>
<feature type="coiled-coil region" evidence="1">
    <location>
        <begin position="199"/>
        <end position="259"/>
    </location>
</feature>
<keyword evidence="4" id="KW-1185">Reference proteome</keyword>
<dbReference type="Gene3D" id="1.20.1270.60">
    <property type="entry name" value="Arfaptin homology (AH) domain/BAR domain"/>
    <property type="match status" value="1"/>
</dbReference>
<proteinExistence type="predicted"/>
<dbReference type="AlphaFoldDB" id="A0A2Z7BFC6"/>
<feature type="compositionally biased region" description="Polar residues" evidence="2">
    <location>
        <begin position="1"/>
        <end position="14"/>
    </location>
</feature>
<gene>
    <name evidence="3" type="ORF">F511_18149</name>
</gene>
<protein>
    <submittedName>
        <fullName evidence="3">tRNA(Adenine(34)) deaminase, chloroplastic</fullName>
    </submittedName>
</protein>
<reference evidence="3 4" key="1">
    <citation type="journal article" date="2015" name="Proc. Natl. Acad. Sci. U.S.A.">
        <title>The resurrection genome of Boea hygrometrica: A blueprint for survival of dehydration.</title>
        <authorList>
            <person name="Xiao L."/>
            <person name="Yang G."/>
            <person name="Zhang L."/>
            <person name="Yang X."/>
            <person name="Zhao S."/>
            <person name="Ji Z."/>
            <person name="Zhou Q."/>
            <person name="Hu M."/>
            <person name="Wang Y."/>
            <person name="Chen M."/>
            <person name="Xu Y."/>
            <person name="Jin H."/>
            <person name="Xiao X."/>
            <person name="Hu G."/>
            <person name="Bao F."/>
            <person name="Hu Y."/>
            <person name="Wan P."/>
            <person name="Li L."/>
            <person name="Deng X."/>
            <person name="Kuang T."/>
            <person name="Xiang C."/>
            <person name="Zhu J.K."/>
            <person name="Oliver M.J."/>
            <person name="He Y."/>
        </authorList>
    </citation>
    <scope>NUCLEOTIDE SEQUENCE [LARGE SCALE GENOMIC DNA]</scope>
    <source>
        <strain evidence="4">cv. XS01</strain>
    </source>
</reference>
<dbReference type="EMBL" id="KV006333">
    <property type="protein sequence ID" value="KZV33133.1"/>
    <property type="molecule type" value="Genomic_DNA"/>
</dbReference>
<feature type="compositionally biased region" description="Basic and acidic residues" evidence="2">
    <location>
        <begin position="39"/>
        <end position="59"/>
    </location>
</feature>
<organism evidence="3 4">
    <name type="scientific">Dorcoceras hygrometricum</name>
    <dbReference type="NCBI Taxonomy" id="472368"/>
    <lineage>
        <taxon>Eukaryota</taxon>
        <taxon>Viridiplantae</taxon>
        <taxon>Streptophyta</taxon>
        <taxon>Embryophyta</taxon>
        <taxon>Tracheophyta</taxon>
        <taxon>Spermatophyta</taxon>
        <taxon>Magnoliopsida</taxon>
        <taxon>eudicotyledons</taxon>
        <taxon>Gunneridae</taxon>
        <taxon>Pentapetalae</taxon>
        <taxon>asterids</taxon>
        <taxon>lamiids</taxon>
        <taxon>Lamiales</taxon>
        <taxon>Gesneriaceae</taxon>
        <taxon>Didymocarpoideae</taxon>
        <taxon>Trichosporeae</taxon>
        <taxon>Loxocarpinae</taxon>
        <taxon>Dorcoceras</taxon>
    </lineage>
</organism>
<keyword evidence="1" id="KW-0175">Coiled coil</keyword>
<accession>A0A2Z7BFC6</accession>
<evidence type="ECO:0000256" key="2">
    <source>
        <dbReference type="SAM" id="MobiDB-lite"/>
    </source>
</evidence>
<evidence type="ECO:0000313" key="3">
    <source>
        <dbReference type="EMBL" id="KZV33133.1"/>
    </source>
</evidence>
<name>A0A2Z7BFC6_9LAMI</name>
<feature type="region of interest" description="Disordered" evidence="2">
    <location>
        <begin position="1"/>
        <end position="149"/>
    </location>
</feature>
<dbReference type="InterPro" id="IPR027267">
    <property type="entry name" value="AH/BAR_dom_sf"/>
</dbReference>
<evidence type="ECO:0000313" key="4">
    <source>
        <dbReference type="Proteomes" id="UP000250235"/>
    </source>
</evidence>
<feature type="compositionally biased region" description="Basic and acidic residues" evidence="2">
    <location>
        <begin position="98"/>
        <end position="107"/>
    </location>
</feature>
<sequence>MSSPSDSIVSSTAASLDGHLPIPRLGSPGFPSLRSSRTSPDERMGKADLLKAMQEEARASGEVTPPKKTTKKRKSPSSAEKEVHHEWRKKGASTSRTQLEEALEKSRAPTPPTTTSEEIPDQPAVVTIAEASPSGKGSERIPPFDPSKDSLVASPSAVMATSLGGKVVKRLTRAHRKVKATRKNFDEAMGQHAEVIKRLEEMEVLRSREEEAAKAQKEALEAELAAEKEARATEKGALETELEKAKARAEQAKEEFLKSPEFDTLLAKRAWGYFKDGFWGCLAQFRANSYPEEEHPPSFLDVQQALAELGNEDDVEEEEKEK</sequence>
<evidence type="ECO:0000256" key="1">
    <source>
        <dbReference type="SAM" id="Coils"/>
    </source>
</evidence>